<dbReference type="EMBL" id="CP053024">
    <property type="protein sequence ID" value="QJR06226.1"/>
    <property type="molecule type" value="Genomic_DNA"/>
</dbReference>
<name>A0A6M4GH19_SPHYA</name>
<evidence type="ECO:0008006" key="3">
    <source>
        <dbReference type="Google" id="ProtNLM"/>
    </source>
</evidence>
<dbReference type="Pfam" id="PF25948">
    <property type="entry name" value="DUF7986"/>
    <property type="match status" value="1"/>
</dbReference>
<protein>
    <recommendedName>
        <fullName evidence="3">DUF2384 domain-containing protein</fullName>
    </recommendedName>
</protein>
<organism evidence="1 2">
    <name type="scientific">Sphingobium yanoikuyae</name>
    <name type="common">Sphingomonas yanoikuyae</name>
    <dbReference type="NCBI Taxonomy" id="13690"/>
    <lineage>
        <taxon>Bacteria</taxon>
        <taxon>Pseudomonadati</taxon>
        <taxon>Pseudomonadota</taxon>
        <taxon>Alphaproteobacteria</taxon>
        <taxon>Sphingomonadales</taxon>
        <taxon>Sphingomonadaceae</taxon>
        <taxon>Sphingobium</taxon>
    </lineage>
</organism>
<evidence type="ECO:0000313" key="1">
    <source>
        <dbReference type="EMBL" id="QJR06226.1"/>
    </source>
</evidence>
<evidence type="ECO:0000313" key="2">
    <source>
        <dbReference type="Proteomes" id="UP000502611"/>
    </source>
</evidence>
<dbReference type="InterPro" id="IPR058292">
    <property type="entry name" value="DUF7986"/>
</dbReference>
<proteinExistence type="predicted"/>
<dbReference type="AlphaFoldDB" id="A0A6M4GH19"/>
<accession>A0A6M4GH19</accession>
<reference evidence="1 2" key="1">
    <citation type="submission" date="2020-04" db="EMBL/GenBank/DDBJ databases">
        <title>The Whole Genome Analysis of High salt-tolerant Sphingobium yanoikuyae YC-XJ2 with Aryl organophosphorus flame retardants (aryl-OPFRs)-degrading capacity and characteristics of Related phosphotriesterase.</title>
        <authorList>
            <person name="Li X."/>
        </authorList>
    </citation>
    <scope>NUCLEOTIDE SEQUENCE [LARGE SCALE GENOMIC DNA]</scope>
    <source>
        <strain evidence="1 2">YC-XJ2</strain>
        <plasmid evidence="2">p-c-sy</plasmid>
    </source>
</reference>
<geneLocation type="plasmid" evidence="2">
    <name>p-c-sy</name>
</geneLocation>
<dbReference type="Proteomes" id="UP000502611">
    <property type="component" value="Plasmid p-C-Sy"/>
</dbReference>
<sequence length="457" mass="50345">MSRPKSAHDLSGLMKYVDREPWDEAMAEMLSAHLEPACEATGLEPDAIFEIIGDHWQGPLWGCAFEDLLTQELEPDGGNLVDDYLKRRGWNEKAPNKAYMRALRGTVMSLYEVSEVLPGQSMTLRDLLRDVAPVTVREHGATQTLVNWDKIAARIVDVNGRQGISGALLPFSAEGAARVIDAFSRLSDDAQDTAGLAPLDRDALLRASGPMFTNMWLLDCLGKAMPGSTPDMINADGDDLVFHRIIFPLAKGVIGKSVARRLDAAPWLEPASDSFWNWLAPVKKGGNSQSNKGKQAFVTTMEDGTPVFANVELKGRKLIVEVNSAARAEKAIIQIREWLGDSVSAPMTEIRTLAQIMADDAARAPQDETLAIPPHEMERIVHDMLTREYTKTLDEPVPALGHKTPRALARTKAGRTKVADWLKYIENGAAKSDAADPMGTYDFTWMWAELGLSDLRR</sequence>
<gene>
    <name evidence="1" type="ORF">HH800_28800</name>
</gene>
<dbReference type="RefSeq" id="WP_169863572.1">
    <property type="nucleotide sequence ID" value="NZ_CP053024.1"/>
</dbReference>
<keyword evidence="1" id="KW-0614">Plasmid</keyword>